<keyword evidence="3" id="KW-0805">Transcription regulation</keyword>
<name>A0A348ANC9_9FIRM</name>
<dbReference type="Proteomes" id="UP000276437">
    <property type="component" value="Chromosome"/>
</dbReference>
<dbReference type="RefSeq" id="WP_126309514.1">
    <property type="nucleotide sequence ID" value="NZ_AP018449.1"/>
</dbReference>
<keyword evidence="2" id="KW-0902">Two-component regulatory system</keyword>
<dbReference type="Gene3D" id="3.40.50.2300">
    <property type="match status" value="1"/>
</dbReference>
<evidence type="ECO:0000256" key="3">
    <source>
        <dbReference type="ARBA" id="ARBA00023015"/>
    </source>
</evidence>
<evidence type="ECO:0000256" key="4">
    <source>
        <dbReference type="ARBA" id="ARBA00023125"/>
    </source>
</evidence>
<dbReference type="GO" id="GO:0006355">
    <property type="term" value="P:regulation of DNA-templated transcription"/>
    <property type="evidence" value="ECO:0007669"/>
    <property type="project" value="InterPro"/>
</dbReference>
<protein>
    <submittedName>
        <fullName evidence="10">Transcriptional activator protein CopR</fullName>
    </submittedName>
</protein>
<dbReference type="InterPro" id="IPR016032">
    <property type="entry name" value="Sig_transdc_resp-reg_C-effctor"/>
</dbReference>
<dbReference type="InterPro" id="IPR036388">
    <property type="entry name" value="WH-like_DNA-bd_sf"/>
</dbReference>
<evidence type="ECO:0000256" key="2">
    <source>
        <dbReference type="ARBA" id="ARBA00023012"/>
    </source>
</evidence>
<dbReference type="PANTHER" id="PTHR48111:SF22">
    <property type="entry name" value="REGULATOR OF RPOS"/>
    <property type="match status" value="1"/>
</dbReference>
<reference evidence="10 11" key="1">
    <citation type="journal article" date="2018" name="Int. J. Syst. Evol. Microbiol.">
        <title>Methylomusa anaerophila gen. nov., sp. nov., an anaerobic methanol-utilizing bacterium isolated from a microbial fuel cell.</title>
        <authorList>
            <person name="Amano N."/>
            <person name="Yamamuro A."/>
            <person name="Miyahara M."/>
            <person name="Kouzuma A."/>
            <person name="Abe T."/>
            <person name="Watanabe K."/>
        </authorList>
    </citation>
    <scope>NUCLEOTIDE SEQUENCE [LARGE SCALE GENOMIC DNA]</scope>
    <source>
        <strain evidence="10 11">MMFC1</strain>
    </source>
</reference>
<dbReference type="PANTHER" id="PTHR48111">
    <property type="entry name" value="REGULATOR OF RPOS"/>
    <property type="match status" value="1"/>
</dbReference>
<accession>A0A348ANC9</accession>
<evidence type="ECO:0000259" key="8">
    <source>
        <dbReference type="PROSITE" id="PS50110"/>
    </source>
</evidence>
<dbReference type="SMART" id="SM00448">
    <property type="entry name" value="REC"/>
    <property type="match status" value="1"/>
</dbReference>
<keyword evidence="1 6" id="KW-0597">Phosphoprotein</keyword>
<sequence>MRVLLAEDDAKLGKLIKHMLEKSGIQVDWVLSGDMALEYALYDPYDVVILDWMMPGQTGIAVCDQLRKRGYHGAVLMLTAKDAIDDRVLGLDTGADDYFVKPFEFAELLARLRALARRSSVRLTENILQVGNLVFNGLTHCVQRGDTEIQLTSREFQLLDLLVRNQERVIPREVILERIWGLETDVSSNNLDAYVRLLRRKLSPFEDVVVIQTVRGIGYKLEVQDVCENP</sequence>
<dbReference type="FunFam" id="3.40.50.2300:FF:000002">
    <property type="entry name" value="DNA-binding response regulator PhoP"/>
    <property type="match status" value="1"/>
</dbReference>
<dbReference type="EMBL" id="AP018449">
    <property type="protein sequence ID" value="BBB92577.1"/>
    <property type="molecule type" value="Genomic_DNA"/>
</dbReference>
<dbReference type="Pfam" id="PF00072">
    <property type="entry name" value="Response_reg"/>
    <property type="match status" value="1"/>
</dbReference>
<dbReference type="GO" id="GO:0005829">
    <property type="term" value="C:cytosol"/>
    <property type="evidence" value="ECO:0007669"/>
    <property type="project" value="TreeGrafter"/>
</dbReference>
<dbReference type="GO" id="GO:0000156">
    <property type="term" value="F:phosphorelay response regulator activity"/>
    <property type="evidence" value="ECO:0007669"/>
    <property type="project" value="TreeGrafter"/>
</dbReference>
<evidence type="ECO:0000256" key="6">
    <source>
        <dbReference type="PROSITE-ProRule" id="PRU00169"/>
    </source>
</evidence>
<gene>
    <name evidence="10" type="primary">copR</name>
    <name evidence="10" type="ORF">MAMMFC1_03272</name>
</gene>
<dbReference type="PROSITE" id="PS50110">
    <property type="entry name" value="RESPONSE_REGULATORY"/>
    <property type="match status" value="1"/>
</dbReference>
<dbReference type="InterPro" id="IPR039420">
    <property type="entry name" value="WalR-like"/>
</dbReference>
<feature type="domain" description="OmpR/PhoB-type" evidence="9">
    <location>
        <begin position="125"/>
        <end position="223"/>
    </location>
</feature>
<proteinExistence type="predicted"/>
<dbReference type="OrthoDB" id="25887at2"/>
<dbReference type="InterPro" id="IPR001789">
    <property type="entry name" value="Sig_transdc_resp-reg_receiver"/>
</dbReference>
<dbReference type="GO" id="GO:0032993">
    <property type="term" value="C:protein-DNA complex"/>
    <property type="evidence" value="ECO:0007669"/>
    <property type="project" value="TreeGrafter"/>
</dbReference>
<feature type="modified residue" description="4-aspartylphosphate" evidence="6">
    <location>
        <position position="51"/>
    </location>
</feature>
<dbReference type="SMART" id="SM00862">
    <property type="entry name" value="Trans_reg_C"/>
    <property type="match status" value="1"/>
</dbReference>
<dbReference type="Pfam" id="PF00486">
    <property type="entry name" value="Trans_reg_C"/>
    <property type="match status" value="1"/>
</dbReference>
<evidence type="ECO:0000313" key="10">
    <source>
        <dbReference type="EMBL" id="BBB92577.1"/>
    </source>
</evidence>
<dbReference type="PROSITE" id="PS51755">
    <property type="entry name" value="OMPR_PHOB"/>
    <property type="match status" value="1"/>
</dbReference>
<dbReference type="AlphaFoldDB" id="A0A348ANC9"/>
<dbReference type="Gene3D" id="6.10.250.690">
    <property type="match status" value="1"/>
</dbReference>
<dbReference type="GO" id="GO:0000976">
    <property type="term" value="F:transcription cis-regulatory region binding"/>
    <property type="evidence" value="ECO:0007669"/>
    <property type="project" value="TreeGrafter"/>
</dbReference>
<keyword evidence="11" id="KW-1185">Reference proteome</keyword>
<evidence type="ECO:0000256" key="1">
    <source>
        <dbReference type="ARBA" id="ARBA00022553"/>
    </source>
</evidence>
<feature type="DNA-binding region" description="OmpR/PhoB-type" evidence="7">
    <location>
        <begin position="125"/>
        <end position="223"/>
    </location>
</feature>
<organism evidence="10 11">
    <name type="scientific">Methylomusa anaerophila</name>
    <dbReference type="NCBI Taxonomy" id="1930071"/>
    <lineage>
        <taxon>Bacteria</taxon>
        <taxon>Bacillati</taxon>
        <taxon>Bacillota</taxon>
        <taxon>Negativicutes</taxon>
        <taxon>Selenomonadales</taxon>
        <taxon>Sporomusaceae</taxon>
        <taxon>Methylomusa</taxon>
    </lineage>
</organism>
<dbReference type="KEGG" id="mana:MAMMFC1_03272"/>
<evidence type="ECO:0000259" key="9">
    <source>
        <dbReference type="PROSITE" id="PS51755"/>
    </source>
</evidence>
<keyword evidence="4 7" id="KW-0238">DNA-binding</keyword>
<dbReference type="CDD" id="cd00383">
    <property type="entry name" value="trans_reg_C"/>
    <property type="match status" value="1"/>
</dbReference>
<evidence type="ECO:0000256" key="7">
    <source>
        <dbReference type="PROSITE-ProRule" id="PRU01091"/>
    </source>
</evidence>
<dbReference type="SUPFAM" id="SSF46894">
    <property type="entry name" value="C-terminal effector domain of the bipartite response regulators"/>
    <property type="match status" value="1"/>
</dbReference>
<dbReference type="Gene3D" id="1.10.10.10">
    <property type="entry name" value="Winged helix-like DNA-binding domain superfamily/Winged helix DNA-binding domain"/>
    <property type="match status" value="1"/>
</dbReference>
<feature type="domain" description="Response regulatory" evidence="8">
    <location>
        <begin position="2"/>
        <end position="116"/>
    </location>
</feature>
<dbReference type="InterPro" id="IPR001867">
    <property type="entry name" value="OmpR/PhoB-type_DNA-bd"/>
</dbReference>
<keyword evidence="5" id="KW-0804">Transcription</keyword>
<evidence type="ECO:0000256" key="5">
    <source>
        <dbReference type="ARBA" id="ARBA00023163"/>
    </source>
</evidence>
<dbReference type="InterPro" id="IPR011006">
    <property type="entry name" value="CheY-like_superfamily"/>
</dbReference>
<dbReference type="SUPFAM" id="SSF52172">
    <property type="entry name" value="CheY-like"/>
    <property type="match status" value="1"/>
</dbReference>
<evidence type="ECO:0000313" key="11">
    <source>
        <dbReference type="Proteomes" id="UP000276437"/>
    </source>
</evidence>